<protein>
    <submittedName>
        <fullName evidence="2">Uncharacterized protein</fullName>
    </submittedName>
</protein>
<accession>A0A6H5HTX3</accession>
<feature type="non-terminal residue" evidence="2">
    <location>
        <position position="1"/>
    </location>
</feature>
<keyword evidence="1" id="KW-0472">Membrane</keyword>
<dbReference type="Proteomes" id="UP000479190">
    <property type="component" value="Unassembled WGS sequence"/>
</dbReference>
<name>A0A6H5HTX3_9HYME</name>
<reference evidence="2 3" key="1">
    <citation type="submission" date="2020-02" db="EMBL/GenBank/DDBJ databases">
        <authorList>
            <person name="Ferguson B K."/>
        </authorList>
    </citation>
    <scope>NUCLEOTIDE SEQUENCE [LARGE SCALE GENOMIC DNA]</scope>
</reference>
<gene>
    <name evidence="2" type="ORF">TBRA_LOCUS501</name>
</gene>
<keyword evidence="3" id="KW-1185">Reference proteome</keyword>
<sequence length="622" mass="72049">PSLSPLWKRACCACCRIRNRRSLLYVLCYLKTRPRTRRQRRRRRCSHMLRRGLPWRRFFLVLLRELPRQYAPLRLSLMSARAEKEHRRRLLSSVYLGLASSVAHTYRKYETRDFSSSNSPAASVEDNSTLEVHLIYTMAHDRGLYLFASQGYISMIIFFYIIHIYMPDLLGFIPFYERSGDAVHAGDDNISDVSINNLLRRSTASERLSCDAKTTMQRTRKSCGLLGSALNRAALRSDLSKEIRLTTLIHTHNQLGSALHYTNQFYTHRCITTCDMTYSSARLLALYVYAPYIYRWRIKPFFRRRANYDCARAVTGTVGHEFLQFRTFGRSLSPVTFIIFPLLLHESHTRYDDAPCLRDGGGYIQVYIHILDRIQKQRRMQKSLPSGTRLPTLSDEKCECSVWRAHELHCIRTHGTVSGARLCRRTLRLDRFKVHYARLRHVFFLYRCYVFHPRIFFGCETSLLALGRGVNQKKTRKCDNYACTGRDHKDFHLFRSPYASAIDRADKKKASRSAIKLGLKEREITRNIRTCIYWTDDAYFIYIVIPGRMCAQQLSNHNSARNQIRSVARCTFTNKGVRHLALINSSVAERLNPARSTEAAAAAAVFNAALKKLNAGRCVLSL</sequence>
<keyword evidence="1" id="KW-0812">Transmembrane</keyword>
<evidence type="ECO:0000256" key="1">
    <source>
        <dbReference type="SAM" id="Phobius"/>
    </source>
</evidence>
<organism evidence="2 3">
    <name type="scientific">Trichogramma brassicae</name>
    <dbReference type="NCBI Taxonomy" id="86971"/>
    <lineage>
        <taxon>Eukaryota</taxon>
        <taxon>Metazoa</taxon>
        <taxon>Ecdysozoa</taxon>
        <taxon>Arthropoda</taxon>
        <taxon>Hexapoda</taxon>
        <taxon>Insecta</taxon>
        <taxon>Pterygota</taxon>
        <taxon>Neoptera</taxon>
        <taxon>Endopterygota</taxon>
        <taxon>Hymenoptera</taxon>
        <taxon>Apocrita</taxon>
        <taxon>Proctotrupomorpha</taxon>
        <taxon>Chalcidoidea</taxon>
        <taxon>Trichogrammatidae</taxon>
        <taxon>Trichogramma</taxon>
    </lineage>
</organism>
<dbReference type="AlphaFoldDB" id="A0A6H5HTX3"/>
<feature type="transmembrane region" description="Helical" evidence="1">
    <location>
        <begin position="144"/>
        <end position="166"/>
    </location>
</feature>
<keyword evidence="1" id="KW-1133">Transmembrane helix</keyword>
<dbReference type="EMBL" id="CADCXV010000114">
    <property type="protein sequence ID" value="CAB0028304.1"/>
    <property type="molecule type" value="Genomic_DNA"/>
</dbReference>
<evidence type="ECO:0000313" key="2">
    <source>
        <dbReference type="EMBL" id="CAB0028304.1"/>
    </source>
</evidence>
<proteinExistence type="predicted"/>
<evidence type="ECO:0000313" key="3">
    <source>
        <dbReference type="Proteomes" id="UP000479190"/>
    </source>
</evidence>